<evidence type="ECO:0000256" key="1">
    <source>
        <dbReference type="SAM" id="MobiDB-lite"/>
    </source>
</evidence>
<organism evidence="2 3">
    <name type="scientific">Thalictrum thalictroides</name>
    <name type="common">Rue-anemone</name>
    <name type="synonym">Anemone thalictroides</name>
    <dbReference type="NCBI Taxonomy" id="46969"/>
    <lineage>
        <taxon>Eukaryota</taxon>
        <taxon>Viridiplantae</taxon>
        <taxon>Streptophyta</taxon>
        <taxon>Embryophyta</taxon>
        <taxon>Tracheophyta</taxon>
        <taxon>Spermatophyta</taxon>
        <taxon>Magnoliopsida</taxon>
        <taxon>Ranunculales</taxon>
        <taxon>Ranunculaceae</taxon>
        <taxon>Thalictroideae</taxon>
        <taxon>Thalictrum</taxon>
    </lineage>
</organism>
<dbReference type="EMBL" id="JABWDY010020910">
    <property type="protein sequence ID" value="KAF5192800.1"/>
    <property type="molecule type" value="Genomic_DNA"/>
</dbReference>
<name>A0A7J6W8B6_THATH</name>
<feature type="compositionally biased region" description="Polar residues" evidence="1">
    <location>
        <begin position="1"/>
        <end position="36"/>
    </location>
</feature>
<protein>
    <submittedName>
        <fullName evidence="2">Uncharacterized protein</fullName>
    </submittedName>
</protein>
<dbReference type="Proteomes" id="UP000554482">
    <property type="component" value="Unassembled WGS sequence"/>
</dbReference>
<evidence type="ECO:0000313" key="2">
    <source>
        <dbReference type="EMBL" id="KAF5192800.1"/>
    </source>
</evidence>
<keyword evidence="3" id="KW-1185">Reference proteome</keyword>
<feature type="region of interest" description="Disordered" evidence="1">
    <location>
        <begin position="1"/>
        <end position="40"/>
    </location>
</feature>
<gene>
    <name evidence="2" type="ORF">FRX31_017613</name>
</gene>
<comment type="caution">
    <text evidence="2">The sequence shown here is derived from an EMBL/GenBank/DDBJ whole genome shotgun (WGS) entry which is preliminary data.</text>
</comment>
<accession>A0A7J6W8B6</accession>
<dbReference type="AlphaFoldDB" id="A0A7J6W8B6"/>
<evidence type="ECO:0000313" key="3">
    <source>
        <dbReference type="Proteomes" id="UP000554482"/>
    </source>
</evidence>
<proteinExistence type="predicted"/>
<reference evidence="2 3" key="1">
    <citation type="submission" date="2020-06" db="EMBL/GenBank/DDBJ databases">
        <title>Transcriptomic and genomic resources for Thalictrum thalictroides and T. hernandezii: Facilitating candidate gene discovery in an emerging model plant lineage.</title>
        <authorList>
            <person name="Arias T."/>
            <person name="Riano-Pachon D.M."/>
            <person name="Di Stilio V.S."/>
        </authorList>
    </citation>
    <scope>NUCLEOTIDE SEQUENCE [LARGE SCALE GENOMIC DNA]</scope>
    <source>
        <strain evidence="3">cv. WT478/WT964</strain>
        <tissue evidence="2">Leaves</tissue>
    </source>
</reference>
<sequence length="60" mass="6742">MSESATKSKCFLNTDNTMPQEKTTRPLTNSRGTKLSSKGCEEYLKPLSNHHTDGDPPMIW</sequence>